<sequence length="80" mass="9375">MKKMICDGCGSNDFEKSEEGFICKYCRTRYTVKIREATINLDGDVERLLKKMVDEPLKARRYADLILDIDPTNTDIYKYL</sequence>
<dbReference type="EMBL" id="JAWHVL010000018">
    <property type="protein sequence ID" value="MDV2632777.1"/>
    <property type="molecule type" value="Genomic_DNA"/>
</dbReference>
<organism evidence="1 2">
    <name type="scientific">Lactococcus lactis</name>
    <dbReference type="NCBI Taxonomy" id="1358"/>
    <lineage>
        <taxon>Bacteria</taxon>
        <taxon>Bacillati</taxon>
        <taxon>Bacillota</taxon>
        <taxon>Bacilli</taxon>
        <taxon>Lactobacillales</taxon>
        <taxon>Streptococcaceae</taxon>
        <taxon>Lactococcus</taxon>
    </lineage>
</organism>
<reference evidence="1" key="1">
    <citation type="submission" date="2023-10" db="EMBL/GenBank/DDBJ databases">
        <title>Production of high quality cheese from raw caw milk (raw cheese).</title>
        <authorList>
            <person name="Samouris G."/>
        </authorList>
    </citation>
    <scope>NUCLEOTIDE SEQUENCE</scope>
    <source>
        <strain evidence="1">M17-3</strain>
    </source>
</reference>
<dbReference type="RefSeq" id="WP_260141088.1">
    <property type="nucleotide sequence ID" value="NZ_JAWHVL010000018.1"/>
</dbReference>
<evidence type="ECO:0000313" key="2">
    <source>
        <dbReference type="Proteomes" id="UP001186047"/>
    </source>
</evidence>
<dbReference type="AlphaFoldDB" id="A0AAE4NS00"/>
<dbReference type="Proteomes" id="UP001186047">
    <property type="component" value="Unassembled WGS sequence"/>
</dbReference>
<gene>
    <name evidence="1" type="ORF">RZO31_07785</name>
</gene>
<proteinExistence type="predicted"/>
<accession>A0AAE4NS00</accession>
<comment type="caution">
    <text evidence="1">The sequence shown here is derived from an EMBL/GenBank/DDBJ whole genome shotgun (WGS) entry which is preliminary data.</text>
</comment>
<name>A0AAE4NS00_9LACT</name>
<evidence type="ECO:0000313" key="1">
    <source>
        <dbReference type="EMBL" id="MDV2632777.1"/>
    </source>
</evidence>
<protein>
    <submittedName>
        <fullName evidence="1">Uncharacterized protein</fullName>
    </submittedName>
</protein>